<dbReference type="VEuPathDB" id="FungiDB:HpaG807615"/>
<dbReference type="AlphaFoldDB" id="M4BMH8"/>
<evidence type="ECO:0000313" key="2">
    <source>
        <dbReference type="Proteomes" id="UP000011713"/>
    </source>
</evidence>
<reference evidence="1" key="2">
    <citation type="submission" date="2015-06" db="UniProtKB">
        <authorList>
            <consortium name="EnsemblProtists"/>
        </authorList>
    </citation>
    <scope>IDENTIFICATION</scope>
    <source>
        <strain evidence="1">Emoy2</strain>
    </source>
</reference>
<reference evidence="2" key="1">
    <citation type="journal article" date="2010" name="Science">
        <title>Signatures of adaptation to obligate biotrophy in the Hyaloperonospora arabidopsidis genome.</title>
        <authorList>
            <person name="Baxter L."/>
            <person name="Tripathy S."/>
            <person name="Ishaque N."/>
            <person name="Boot N."/>
            <person name="Cabral A."/>
            <person name="Kemen E."/>
            <person name="Thines M."/>
            <person name="Ah-Fong A."/>
            <person name="Anderson R."/>
            <person name="Badejoko W."/>
            <person name="Bittner-Eddy P."/>
            <person name="Boore J.L."/>
            <person name="Chibucos M.C."/>
            <person name="Coates M."/>
            <person name="Dehal P."/>
            <person name="Delehaunty K."/>
            <person name="Dong S."/>
            <person name="Downton P."/>
            <person name="Dumas B."/>
            <person name="Fabro G."/>
            <person name="Fronick C."/>
            <person name="Fuerstenberg S.I."/>
            <person name="Fulton L."/>
            <person name="Gaulin E."/>
            <person name="Govers F."/>
            <person name="Hughes L."/>
            <person name="Humphray S."/>
            <person name="Jiang R.H."/>
            <person name="Judelson H."/>
            <person name="Kamoun S."/>
            <person name="Kyung K."/>
            <person name="Meijer H."/>
            <person name="Minx P."/>
            <person name="Morris P."/>
            <person name="Nelson J."/>
            <person name="Phuntumart V."/>
            <person name="Qutob D."/>
            <person name="Rehmany A."/>
            <person name="Rougon-Cardoso A."/>
            <person name="Ryden P."/>
            <person name="Torto-Alalibo T."/>
            <person name="Studholme D."/>
            <person name="Wang Y."/>
            <person name="Win J."/>
            <person name="Wood J."/>
            <person name="Clifton S.W."/>
            <person name="Rogers J."/>
            <person name="Van den Ackerveken G."/>
            <person name="Jones J.D."/>
            <person name="McDowell J.M."/>
            <person name="Beynon J."/>
            <person name="Tyler B.M."/>
        </authorList>
    </citation>
    <scope>NUCLEOTIDE SEQUENCE [LARGE SCALE GENOMIC DNA]</scope>
    <source>
        <strain evidence="2">Emoy2</strain>
    </source>
</reference>
<organism evidence="1 2">
    <name type="scientific">Hyaloperonospora arabidopsidis (strain Emoy2)</name>
    <name type="common">Downy mildew agent</name>
    <name type="synonym">Peronospora arabidopsidis</name>
    <dbReference type="NCBI Taxonomy" id="559515"/>
    <lineage>
        <taxon>Eukaryota</taxon>
        <taxon>Sar</taxon>
        <taxon>Stramenopiles</taxon>
        <taxon>Oomycota</taxon>
        <taxon>Peronosporomycetes</taxon>
        <taxon>Peronosporales</taxon>
        <taxon>Peronosporaceae</taxon>
        <taxon>Hyaloperonospora</taxon>
    </lineage>
</organism>
<dbReference type="HOGENOM" id="CLU_2547434_0_0_1"/>
<dbReference type="InParanoid" id="M4BMH8"/>
<proteinExistence type="predicted"/>
<dbReference type="Proteomes" id="UP000011713">
    <property type="component" value="Unassembled WGS sequence"/>
</dbReference>
<sequence>MVLVLTWNPSMSFEYCGIVKVSLRPLQISKSDQSGFETNYTSMLVRFNRPYAGYQPHESPLCNGVPPLHDTLHKVNILSMNLC</sequence>
<keyword evidence="2" id="KW-1185">Reference proteome</keyword>
<evidence type="ECO:0000313" key="1">
    <source>
        <dbReference type="EnsemblProtists" id="HpaP807615"/>
    </source>
</evidence>
<protein>
    <submittedName>
        <fullName evidence="1">Uncharacterized protein</fullName>
    </submittedName>
</protein>
<dbReference type="EMBL" id="JH598420">
    <property type="status" value="NOT_ANNOTATED_CDS"/>
    <property type="molecule type" value="Genomic_DNA"/>
</dbReference>
<accession>M4BMH8</accession>
<name>M4BMH8_HYAAE</name>
<dbReference type="EnsemblProtists" id="HpaT807615">
    <property type="protein sequence ID" value="HpaP807615"/>
    <property type="gene ID" value="HpaG807615"/>
</dbReference>